<dbReference type="InterPro" id="IPR010502">
    <property type="entry name" value="Carb-bd_dom_fam9"/>
</dbReference>
<evidence type="ECO:0000259" key="1">
    <source>
        <dbReference type="Pfam" id="PF06452"/>
    </source>
</evidence>
<comment type="caution">
    <text evidence="2">The sequence shown here is derived from an EMBL/GenBank/DDBJ whole genome shotgun (WGS) entry which is preliminary data.</text>
</comment>
<organism evidence="2 3">
    <name type="scientific">Alteromonas salexigens</name>
    <dbReference type="NCBI Taxonomy" id="2982530"/>
    <lineage>
        <taxon>Bacteria</taxon>
        <taxon>Pseudomonadati</taxon>
        <taxon>Pseudomonadota</taxon>
        <taxon>Gammaproteobacteria</taxon>
        <taxon>Alteromonadales</taxon>
        <taxon>Alteromonadaceae</taxon>
        <taxon>Alteromonas/Salinimonas group</taxon>
        <taxon>Alteromonas</taxon>
    </lineage>
</organism>
<protein>
    <submittedName>
        <fullName evidence="2">CBM9 family sugar-binding protein</fullName>
    </submittedName>
</protein>
<evidence type="ECO:0000313" key="3">
    <source>
        <dbReference type="Proteomes" id="UP001209257"/>
    </source>
</evidence>
<sequence>MIGVILGAALSTSAQAKAPQSVPYTPSSLTIDGAAEEPAWQQADWHELSHHIVGETPTPADFSGRYKLLWDEQYLYVLVEVIDDVLYDRYPNPRIQYWDDDCLEIFVDEDASGGKHLYSHNAFAYHIALDGNVADIGDTANDNRGVILLNDHLDSAWQRADSTPYAVTWEVALKLYPDSFTTATPGEPVTLTAGKEVGFMLAYCDNDNSETREHFMGSHAIAPVDGDKNLGYIDASVFGRLKLVKP</sequence>
<keyword evidence="3" id="KW-1185">Reference proteome</keyword>
<feature type="domain" description="Carbohydrate-binding" evidence="1">
    <location>
        <begin position="31"/>
        <end position="244"/>
    </location>
</feature>
<dbReference type="EMBL" id="JAOTJC010000004">
    <property type="protein sequence ID" value="MCU7553384.1"/>
    <property type="molecule type" value="Genomic_DNA"/>
</dbReference>
<accession>A0ABT2VJU3</accession>
<dbReference type="Gene3D" id="2.60.40.1190">
    <property type="match status" value="1"/>
</dbReference>
<dbReference type="CDD" id="cd00241">
    <property type="entry name" value="DOMON_like"/>
    <property type="match status" value="1"/>
</dbReference>
<name>A0ABT2VJU3_9ALTE</name>
<proteinExistence type="predicted"/>
<gene>
    <name evidence="2" type="ORF">OCL06_02090</name>
</gene>
<reference evidence="3" key="1">
    <citation type="submission" date="2023-07" db="EMBL/GenBank/DDBJ databases">
        <title>Study on multiphase classification of strain Alteromonas salexigens isolated from the Yellow Sea.</title>
        <authorList>
            <person name="Sun L."/>
        </authorList>
    </citation>
    <scope>NUCLEOTIDE SEQUENCE [LARGE SCALE GENOMIC DNA]</scope>
    <source>
        <strain evidence="3">ASW11-19</strain>
    </source>
</reference>
<dbReference type="Proteomes" id="UP001209257">
    <property type="component" value="Unassembled WGS sequence"/>
</dbReference>
<evidence type="ECO:0000313" key="2">
    <source>
        <dbReference type="EMBL" id="MCU7553384.1"/>
    </source>
</evidence>
<dbReference type="SUPFAM" id="SSF49344">
    <property type="entry name" value="CBD9-like"/>
    <property type="match status" value="1"/>
</dbReference>
<dbReference type="Pfam" id="PF06452">
    <property type="entry name" value="CBM9_1"/>
    <property type="match status" value="1"/>
</dbReference>